<dbReference type="SUPFAM" id="SSF160246">
    <property type="entry name" value="EspE N-terminal domain-like"/>
    <property type="match status" value="1"/>
</dbReference>
<proteinExistence type="predicted"/>
<dbReference type="PANTHER" id="PTHR36304">
    <property type="entry name" value="DOMAIN GTPASE-ACTIVATING PROTEIN, PUTATIVE-RELATED-RELATED"/>
    <property type="match status" value="1"/>
</dbReference>
<dbReference type="Pfam" id="PF14332">
    <property type="entry name" value="DUF4388"/>
    <property type="match status" value="1"/>
</dbReference>
<sequence>MALYGDFRSFPVTDLLQWVESSRKTGVIEIEQRHIKKAIVCREGRIVACTSDDPSTRLGQSLLAQRKITESQLQDALAVHEASGKILGEVLVESGMVTLEVVVEHVAAKAEEAIYGLFDQEDAFFRFDENGEEPVYLVAVDLNVQEILLKGLKRYDEMNQMREVFTDPGVILARTMKDLPAGVSGSRASLRLLQAVDGERTLEEILLHTRGSEYLVTRFLFQLFRSNLLEIRGMRPVAPLVPSDQPQNDSRSETGSGVSGEIELAGQLMERGEHDAAIAVLEATSRAWPGAPTVRQMISRAEAEYFEKISQLIPSSAVPIMDTELNELACESLSPGEAYLTTLIDGVAEIKSIQWIAPMRALDVLRNLQRLLDRGMIRLVDRQPLDPAASLPEDDTRGGVHGGER</sequence>
<name>A0A8J6XZI3_9BACT</name>
<evidence type="ECO:0000256" key="1">
    <source>
        <dbReference type="SAM" id="MobiDB-lite"/>
    </source>
</evidence>
<dbReference type="InterPro" id="IPR037257">
    <property type="entry name" value="T2SS_E_N_sf"/>
</dbReference>
<reference evidence="3 4" key="1">
    <citation type="submission" date="2020-08" db="EMBL/GenBank/DDBJ databases">
        <title>Acidobacteriota in marine sediments use diverse sulfur dissimilation pathways.</title>
        <authorList>
            <person name="Wasmund K."/>
        </authorList>
    </citation>
    <scope>NUCLEOTIDE SEQUENCE [LARGE SCALE GENOMIC DNA]</scope>
    <source>
        <strain evidence="3">MAG AM4</strain>
    </source>
</reference>
<feature type="compositionally biased region" description="Polar residues" evidence="1">
    <location>
        <begin position="244"/>
        <end position="256"/>
    </location>
</feature>
<dbReference type="Proteomes" id="UP000648239">
    <property type="component" value="Unassembled WGS sequence"/>
</dbReference>
<accession>A0A8J6XZI3</accession>
<dbReference type="AlphaFoldDB" id="A0A8J6XZI3"/>
<dbReference type="PANTHER" id="PTHR36304:SF4">
    <property type="entry name" value="DUF4388 DOMAIN-CONTAINING PROTEIN"/>
    <property type="match status" value="1"/>
</dbReference>
<gene>
    <name evidence="3" type="ORF">IFK94_04075</name>
</gene>
<feature type="region of interest" description="Disordered" evidence="1">
    <location>
        <begin position="239"/>
        <end position="259"/>
    </location>
</feature>
<protein>
    <submittedName>
        <fullName evidence="3">DUF4388 domain-containing protein</fullName>
    </submittedName>
</protein>
<dbReference type="InterPro" id="IPR025497">
    <property type="entry name" value="PatA-like_N"/>
</dbReference>
<comment type="caution">
    <text evidence="3">The sequence shown here is derived from an EMBL/GenBank/DDBJ whole genome shotgun (WGS) entry which is preliminary data.</text>
</comment>
<organism evidence="3 4">
    <name type="scientific">Candidatus Polarisedimenticola svalbardensis</name>
    <dbReference type="NCBI Taxonomy" id="2886004"/>
    <lineage>
        <taxon>Bacteria</taxon>
        <taxon>Pseudomonadati</taxon>
        <taxon>Acidobacteriota</taxon>
        <taxon>Candidatus Polarisedimenticolia</taxon>
        <taxon>Candidatus Polarisedimenticolales</taxon>
        <taxon>Candidatus Polarisedimenticolaceae</taxon>
        <taxon>Candidatus Polarisedimenticola</taxon>
    </lineage>
</organism>
<evidence type="ECO:0000313" key="3">
    <source>
        <dbReference type="EMBL" id="MBD3867283.1"/>
    </source>
</evidence>
<evidence type="ECO:0000313" key="4">
    <source>
        <dbReference type="Proteomes" id="UP000648239"/>
    </source>
</evidence>
<dbReference type="EMBL" id="JACXWD010000008">
    <property type="protein sequence ID" value="MBD3867283.1"/>
    <property type="molecule type" value="Genomic_DNA"/>
</dbReference>
<feature type="compositionally biased region" description="Basic and acidic residues" evidence="1">
    <location>
        <begin position="394"/>
        <end position="405"/>
    </location>
</feature>
<feature type="region of interest" description="Disordered" evidence="1">
    <location>
        <begin position="386"/>
        <end position="405"/>
    </location>
</feature>
<feature type="domain" description="PatA-like N-terminal" evidence="2">
    <location>
        <begin position="5"/>
        <end position="158"/>
    </location>
</feature>
<evidence type="ECO:0000259" key="2">
    <source>
        <dbReference type="Pfam" id="PF14332"/>
    </source>
</evidence>